<reference evidence="1" key="1">
    <citation type="journal article" date="2016" name="ISME J.">
        <title>Functional metagenomic screen reveals new and diverse microbial rhodopsins.</title>
        <authorList>
            <person name="Pushkarev A."/>
            <person name="Beja O."/>
        </authorList>
    </citation>
    <scope>NUCLEOTIDE SEQUENCE</scope>
</reference>
<protein>
    <submittedName>
        <fullName evidence="1">Lycopene cyclase CrtY</fullName>
    </submittedName>
</protein>
<organism evidence="1">
    <name type="scientific">uncultured bacterium EIL102C09</name>
    <dbReference type="NCBI Taxonomy" id="1768197"/>
    <lineage>
        <taxon>Bacteria</taxon>
        <taxon>environmental samples</taxon>
    </lineage>
</organism>
<accession>A0A0U2VXH7</accession>
<proteinExistence type="predicted"/>
<evidence type="ECO:0000313" key="1">
    <source>
        <dbReference type="EMBL" id="ALS55999.1"/>
    </source>
</evidence>
<dbReference type="AlphaFoldDB" id="A0A0U2VXH7"/>
<dbReference type="Pfam" id="PF05834">
    <property type="entry name" value="Lycopene_cycl"/>
    <property type="match status" value="1"/>
</dbReference>
<sequence>MVIDSRAPAPPDGCLLQHFGGWYVHMDQPVFDVGTAILMDFRVSQENGIHFIYLLPFSATTALVESTVFSSAVLPPSWYDAQVAAYLTAQYPQATAHFDRRESGVIPLAVLRQDQPFGTLIGLGAGALRASSGYAFSQIQRQAISLSGALATTSNSPVKPGCSALETWMDEVFLAVLKNAPERAAEIFLQAAAALDGDQFAAFMRGHANWAVLLRLMCGLPMGLFLRAALSGGK</sequence>
<dbReference type="EMBL" id="KT201084">
    <property type="protein sequence ID" value="ALS55999.1"/>
    <property type="molecule type" value="Genomic_DNA"/>
</dbReference>
<name>A0A0U2VXH7_9BACT</name>